<reference evidence="1" key="1">
    <citation type="journal article" date="2014" name="Int. J. Syst. Evol. Microbiol.">
        <title>Complete genome sequence of Corynebacterium casei LMG S-19264T (=DSM 44701T), isolated from a smear-ripened cheese.</title>
        <authorList>
            <consortium name="US DOE Joint Genome Institute (JGI-PGF)"/>
            <person name="Walter F."/>
            <person name="Albersmeier A."/>
            <person name="Kalinowski J."/>
            <person name="Ruckert C."/>
        </authorList>
    </citation>
    <scope>NUCLEOTIDE SEQUENCE</scope>
    <source>
        <strain evidence="1">CGMCC 1.15454</strain>
    </source>
</reference>
<evidence type="ECO:0000313" key="1">
    <source>
        <dbReference type="EMBL" id="GGB41507.1"/>
    </source>
</evidence>
<organism evidence="1 2">
    <name type="scientific">Lentibacillus populi</name>
    <dbReference type="NCBI Taxonomy" id="1827502"/>
    <lineage>
        <taxon>Bacteria</taxon>
        <taxon>Bacillati</taxon>
        <taxon>Bacillota</taxon>
        <taxon>Bacilli</taxon>
        <taxon>Bacillales</taxon>
        <taxon>Bacillaceae</taxon>
        <taxon>Lentibacillus</taxon>
    </lineage>
</organism>
<keyword evidence="2" id="KW-1185">Reference proteome</keyword>
<sequence>MDQLSLFSELDSTEMVIPADVISPLESNKSVKSRDFKKQQRRWSKYVKSVQDSHHCSWFDARKLLIEHRDNQVPIEMRLVE</sequence>
<dbReference type="EMBL" id="BMJD01000012">
    <property type="protein sequence ID" value="GGB41507.1"/>
    <property type="molecule type" value="Genomic_DNA"/>
</dbReference>
<comment type="caution">
    <text evidence="1">The sequence shown here is derived from an EMBL/GenBank/DDBJ whole genome shotgun (WGS) entry which is preliminary data.</text>
</comment>
<dbReference type="Proteomes" id="UP000621492">
    <property type="component" value="Unassembled WGS sequence"/>
</dbReference>
<dbReference type="RefSeq" id="WP_188725005.1">
    <property type="nucleotide sequence ID" value="NZ_BMJD01000012.1"/>
</dbReference>
<name>A0A9W5TX20_9BACI</name>
<gene>
    <name evidence="1" type="ORF">GCM10011409_18790</name>
</gene>
<reference evidence="1" key="2">
    <citation type="submission" date="2020-09" db="EMBL/GenBank/DDBJ databases">
        <authorList>
            <person name="Sun Q."/>
            <person name="Zhou Y."/>
        </authorList>
    </citation>
    <scope>NUCLEOTIDE SEQUENCE</scope>
    <source>
        <strain evidence="1">CGMCC 1.15454</strain>
    </source>
</reference>
<proteinExistence type="predicted"/>
<evidence type="ECO:0000313" key="2">
    <source>
        <dbReference type="Proteomes" id="UP000621492"/>
    </source>
</evidence>
<accession>A0A9W5TX20</accession>
<dbReference type="AlphaFoldDB" id="A0A9W5TX20"/>
<protein>
    <submittedName>
        <fullName evidence="1">Uncharacterized protein</fullName>
    </submittedName>
</protein>